<protein>
    <submittedName>
        <fullName evidence="1">DgyrCDS13448</fullName>
    </submittedName>
</protein>
<sequence>MRCFSIQIVKNKLARITYGSRYNTSKALAQNEKDEPSGLRCWSCNFSNRNGGPSGTLACRIPFNSDDEYVRQLRCHKDEMCYFSWATDPNGRVIHRGCRVSR</sequence>
<dbReference type="Proteomes" id="UP000549394">
    <property type="component" value="Unassembled WGS sequence"/>
</dbReference>
<evidence type="ECO:0000313" key="2">
    <source>
        <dbReference type="Proteomes" id="UP000549394"/>
    </source>
</evidence>
<accession>A0A7I8WAP5</accession>
<gene>
    <name evidence="1" type="ORF">DGYR_LOCUS12624</name>
</gene>
<dbReference type="EMBL" id="CAJFCJ010000025">
    <property type="protein sequence ID" value="CAD5125208.1"/>
    <property type="molecule type" value="Genomic_DNA"/>
</dbReference>
<evidence type="ECO:0000313" key="1">
    <source>
        <dbReference type="EMBL" id="CAD5125208.1"/>
    </source>
</evidence>
<reference evidence="1 2" key="1">
    <citation type="submission" date="2020-08" db="EMBL/GenBank/DDBJ databases">
        <authorList>
            <person name="Hejnol A."/>
        </authorList>
    </citation>
    <scope>NUCLEOTIDE SEQUENCE [LARGE SCALE GENOMIC DNA]</scope>
</reference>
<name>A0A7I8WAP5_9ANNE</name>
<dbReference type="AlphaFoldDB" id="A0A7I8WAP5"/>
<organism evidence="1 2">
    <name type="scientific">Dimorphilus gyrociliatus</name>
    <dbReference type="NCBI Taxonomy" id="2664684"/>
    <lineage>
        <taxon>Eukaryota</taxon>
        <taxon>Metazoa</taxon>
        <taxon>Spiralia</taxon>
        <taxon>Lophotrochozoa</taxon>
        <taxon>Annelida</taxon>
        <taxon>Polychaeta</taxon>
        <taxon>Polychaeta incertae sedis</taxon>
        <taxon>Dinophilidae</taxon>
        <taxon>Dimorphilus</taxon>
    </lineage>
</organism>
<keyword evidence="2" id="KW-1185">Reference proteome</keyword>
<comment type="caution">
    <text evidence="1">The sequence shown here is derived from an EMBL/GenBank/DDBJ whole genome shotgun (WGS) entry which is preliminary data.</text>
</comment>
<proteinExistence type="predicted"/>